<evidence type="ECO:0000313" key="19">
    <source>
        <dbReference type="Proteomes" id="UP000032352"/>
    </source>
</evidence>
<evidence type="ECO:0000256" key="8">
    <source>
        <dbReference type="ARBA" id="ARBA00022490"/>
    </source>
</evidence>
<comment type="subunit">
    <text evidence="5 14">Monomer.</text>
</comment>
<dbReference type="GO" id="GO:0005829">
    <property type="term" value="C:cytosol"/>
    <property type="evidence" value="ECO:0007669"/>
    <property type="project" value="TreeGrafter"/>
</dbReference>
<feature type="binding site" evidence="15">
    <location>
        <position position="36"/>
    </location>
    <ligand>
        <name>(2R)-3-phosphoglycerate</name>
        <dbReference type="ChEBI" id="CHEBI:58272"/>
    </ligand>
</feature>
<feature type="binding site" evidence="15">
    <location>
        <position position="113"/>
    </location>
    <ligand>
        <name>(2R)-3-phosphoglycerate</name>
        <dbReference type="ChEBI" id="CHEBI:58272"/>
    </ligand>
</feature>
<evidence type="ECO:0000256" key="14">
    <source>
        <dbReference type="HAMAP-Rule" id="MF_00145"/>
    </source>
</evidence>
<dbReference type="GO" id="GO:0043531">
    <property type="term" value="F:ADP binding"/>
    <property type="evidence" value="ECO:0007669"/>
    <property type="project" value="TreeGrafter"/>
</dbReference>
<dbReference type="InterPro" id="IPR036043">
    <property type="entry name" value="Phosphoglycerate_kinase_sf"/>
</dbReference>
<dbReference type="GO" id="GO:0005524">
    <property type="term" value="F:ATP binding"/>
    <property type="evidence" value="ECO:0007669"/>
    <property type="project" value="UniProtKB-KW"/>
</dbReference>
<dbReference type="InterPro" id="IPR015911">
    <property type="entry name" value="Phosphoglycerate_kinase_CS"/>
</dbReference>
<comment type="similarity">
    <text evidence="4 14 17">Belongs to the phosphoglycerate kinase family.</text>
</comment>
<evidence type="ECO:0000256" key="4">
    <source>
        <dbReference type="ARBA" id="ARBA00008982"/>
    </source>
</evidence>
<evidence type="ECO:0000256" key="9">
    <source>
        <dbReference type="ARBA" id="ARBA00022679"/>
    </source>
</evidence>
<evidence type="ECO:0000256" key="15">
    <source>
        <dbReference type="PIRSR" id="PIRSR000724-1"/>
    </source>
</evidence>
<organism evidence="18 19">
    <name type="scientific">Thalassomonas viridans</name>
    <dbReference type="NCBI Taxonomy" id="137584"/>
    <lineage>
        <taxon>Bacteria</taxon>
        <taxon>Pseudomonadati</taxon>
        <taxon>Pseudomonadota</taxon>
        <taxon>Gammaproteobacteria</taxon>
        <taxon>Alteromonadales</taxon>
        <taxon>Colwelliaceae</taxon>
        <taxon>Thalassomonas</taxon>
    </lineage>
</organism>
<dbReference type="RefSeq" id="WP_044838457.1">
    <property type="nucleotide sequence ID" value="NZ_CP059733.1"/>
</dbReference>
<dbReference type="AlphaFoldDB" id="A0AAF0C7T2"/>
<dbReference type="PIRSF" id="PIRSF000724">
    <property type="entry name" value="Pgk"/>
    <property type="match status" value="1"/>
</dbReference>
<comment type="pathway">
    <text evidence="3 14">Carbohydrate degradation; glycolysis; pyruvate from D-glyceraldehyde 3-phosphate: step 2/5.</text>
</comment>
<feature type="binding site" evidence="14 15">
    <location>
        <begin position="59"/>
        <end position="62"/>
    </location>
    <ligand>
        <name>substrate</name>
    </ligand>
</feature>
<feature type="binding site" evidence="15">
    <location>
        <position position="146"/>
    </location>
    <ligand>
        <name>(2R)-3-phosphoglycerate</name>
        <dbReference type="ChEBI" id="CHEBI:58272"/>
    </ligand>
</feature>
<keyword evidence="12 14" id="KW-0067">ATP-binding</keyword>
<dbReference type="GO" id="GO:0006096">
    <property type="term" value="P:glycolytic process"/>
    <property type="evidence" value="ECO:0007669"/>
    <property type="project" value="UniProtKB-UniRule"/>
</dbReference>
<evidence type="ECO:0000256" key="10">
    <source>
        <dbReference type="ARBA" id="ARBA00022741"/>
    </source>
</evidence>
<dbReference type="SUPFAM" id="SSF53748">
    <property type="entry name" value="Phosphoglycerate kinase"/>
    <property type="match status" value="1"/>
</dbReference>
<gene>
    <name evidence="14" type="primary">pgk</name>
    <name evidence="18" type="ORF">SG34_022110</name>
</gene>
<evidence type="ECO:0000256" key="12">
    <source>
        <dbReference type="ARBA" id="ARBA00022840"/>
    </source>
</evidence>
<dbReference type="HAMAP" id="MF_00145">
    <property type="entry name" value="Phosphoglyc_kinase"/>
    <property type="match status" value="1"/>
</dbReference>
<keyword evidence="9 14" id="KW-0808">Transferase</keyword>
<evidence type="ECO:0000256" key="1">
    <source>
        <dbReference type="ARBA" id="ARBA00000642"/>
    </source>
</evidence>
<evidence type="ECO:0000256" key="11">
    <source>
        <dbReference type="ARBA" id="ARBA00022777"/>
    </source>
</evidence>
<comment type="catalytic activity">
    <reaction evidence="1 14 17">
        <text>(2R)-3-phosphoglycerate + ATP = (2R)-3-phospho-glyceroyl phosphate + ADP</text>
        <dbReference type="Rhea" id="RHEA:14801"/>
        <dbReference type="ChEBI" id="CHEBI:30616"/>
        <dbReference type="ChEBI" id="CHEBI:57604"/>
        <dbReference type="ChEBI" id="CHEBI:58272"/>
        <dbReference type="ChEBI" id="CHEBI:456216"/>
        <dbReference type="EC" id="2.7.2.3"/>
    </reaction>
</comment>
<evidence type="ECO:0000256" key="5">
    <source>
        <dbReference type="ARBA" id="ARBA00011245"/>
    </source>
</evidence>
<comment type="caution">
    <text evidence="14">Lacks conserved residue(s) required for the propagation of feature annotation.</text>
</comment>
<keyword evidence="11 14" id="KW-0418">Kinase</keyword>
<comment type="subcellular location">
    <subcellularLocation>
        <location evidence="2 14">Cytoplasm</location>
    </subcellularLocation>
</comment>
<feature type="binding site" evidence="14">
    <location>
        <position position="36"/>
    </location>
    <ligand>
        <name>substrate</name>
    </ligand>
</feature>
<keyword evidence="13 14" id="KW-0324">Glycolysis</keyword>
<protein>
    <recommendedName>
        <fullName evidence="7 14">Phosphoglycerate kinase</fullName>
        <ecNumber evidence="6 14">2.7.2.3</ecNumber>
    </recommendedName>
</protein>
<evidence type="ECO:0000256" key="16">
    <source>
        <dbReference type="PIRSR" id="PIRSR000724-2"/>
    </source>
</evidence>
<proteinExistence type="inferred from homology"/>
<feature type="binding site" evidence="14 16">
    <location>
        <position position="319"/>
    </location>
    <ligand>
        <name>ATP</name>
        <dbReference type="ChEBI" id="CHEBI:30616"/>
    </ligand>
</feature>
<dbReference type="InterPro" id="IPR001576">
    <property type="entry name" value="Phosphoglycerate_kinase"/>
</dbReference>
<dbReference type="EC" id="2.7.2.3" evidence="6 14"/>
<sequence>MSVIKMTDLALAGQRVLIREDLNVPVKDGKISSDARLKAALPTIKLALEAGAKVMVMSHLGRPTEGEFNSEFSLQPVVDYLAAALNYPVRLVTDYLDGVEIGAGELVIFENIRFNKGEKSNDDALAKKLAALCDVFVMDAFGTAHRAQASTHGVAKYAPTACAGPLLAGELDALAKALDNPARPLVAIVGGSKVSTKLTVLESLAGVVDQLVVGGGIANTFIAAQGHGIGKSLYEADLVAEAQRLTKQAQDNNGDIPVPSDVVVGQEFSESAVATLKKVSDVSGDDMIFDIGPDSAQALADIIAKAGTIVWNGPVGVFEFDQFGKGTEIIARAIADSSAFSIAGGGDTLAAVDKYDIADKVSYISTGGGAFLEFLEGKKLPAVEILEQRAKQ</sequence>
<dbReference type="PANTHER" id="PTHR11406:SF23">
    <property type="entry name" value="PHOSPHOGLYCERATE KINASE 1, CHLOROPLASTIC-RELATED"/>
    <property type="match status" value="1"/>
</dbReference>
<evidence type="ECO:0000256" key="7">
    <source>
        <dbReference type="ARBA" id="ARBA00016471"/>
    </source>
</evidence>
<evidence type="ECO:0000256" key="6">
    <source>
        <dbReference type="ARBA" id="ARBA00013061"/>
    </source>
</evidence>
<dbReference type="PROSITE" id="PS00111">
    <property type="entry name" value="PGLYCERATE_KINASE"/>
    <property type="match status" value="1"/>
</dbReference>
<dbReference type="EMBL" id="CP059733">
    <property type="protein sequence ID" value="WDE04033.1"/>
    <property type="molecule type" value="Genomic_DNA"/>
</dbReference>
<dbReference type="GO" id="GO:0006094">
    <property type="term" value="P:gluconeogenesis"/>
    <property type="evidence" value="ECO:0007669"/>
    <property type="project" value="TreeGrafter"/>
</dbReference>
<dbReference type="FunFam" id="3.40.50.1260:FF:000001">
    <property type="entry name" value="Phosphoglycerate kinase"/>
    <property type="match status" value="1"/>
</dbReference>
<feature type="binding site" evidence="14 16">
    <location>
        <position position="197"/>
    </location>
    <ligand>
        <name>ATP</name>
        <dbReference type="ChEBI" id="CHEBI:30616"/>
    </ligand>
</feature>
<keyword evidence="10 14" id="KW-0547">Nucleotide-binding</keyword>
<name>A0AAF0C7T2_9GAMM</name>
<evidence type="ECO:0000256" key="2">
    <source>
        <dbReference type="ARBA" id="ARBA00004496"/>
    </source>
</evidence>
<keyword evidence="8 14" id="KW-0963">Cytoplasm</keyword>
<dbReference type="PRINTS" id="PR00477">
    <property type="entry name" value="PHGLYCKINASE"/>
</dbReference>
<accession>A0AAF0C7T2</accession>
<feature type="binding site" evidence="14">
    <location>
        <position position="146"/>
    </location>
    <ligand>
        <name>substrate</name>
    </ligand>
</feature>
<dbReference type="FunFam" id="3.40.50.1260:FF:000002">
    <property type="entry name" value="Phosphoglycerate kinase"/>
    <property type="match status" value="1"/>
</dbReference>
<evidence type="ECO:0000256" key="13">
    <source>
        <dbReference type="ARBA" id="ARBA00023152"/>
    </source>
</evidence>
<keyword evidence="19" id="KW-1185">Reference proteome</keyword>
<reference evidence="18 19" key="1">
    <citation type="journal article" date="2015" name="Genome Announc.">
        <title>Draft Genome Sequences of Marine Isolates of Thalassomonas viridans and Thalassomonas actiniarum.</title>
        <authorList>
            <person name="Olonade I."/>
            <person name="van Zyl L.J."/>
            <person name="Trindade M."/>
        </authorList>
    </citation>
    <scope>NUCLEOTIDE SEQUENCE [LARGE SCALE GENOMIC DNA]</scope>
    <source>
        <strain evidence="18 19">XOM25</strain>
    </source>
</reference>
<feature type="binding site" evidence="14 15">
    <location>
        <begin position="21"/>
        <end position="23"/>
    </location>
    <ligand>
        <name>substrate</name>
    </ligand>
</feature>
<dbReference type="InterPro" id="IPR015824">
    <property type="entry name" value="Phosphoglycerate_kinase_N"/>
</dbReference>
<feature type="binding site" evidence="14">
    <location>
        <position position="113"/>
    </location>
    <ligand>
        <name>substrate</name>
    </ligand>
</feature>
<evidence type="ECO:0000256" key="17">
    <source>
        <dbReference type="RuleBase" id="RU000532"/>
    </source>
</evidence>
<reference evidence="18 19" key="2">
    <citation type="journal article" date="2022" name="Mar. Drugs">
        <title>Bioassay-Guided Fractionation Leads to the Detection of Cholic Acid Generated by the Rare Thalassomonas sp.</title>
        <authorList>
            <person name="Pheiffer F."/>
            <person name="Schneider Y.K."/>
            <person name="Hansen E.H."/>
            <person name="Andersen J.H."/>
            <person name="Isaksson J."/>
            <person name="Busche T."/>
            <person name="R C."/>
            <person name="Kalinowski J."/>
            <person name="Zyl L.V."/>
            <person name="Trindade M."/>
        </authorList>
    </citation>
    <scope>NUCLEOTIDE SEQUENCE [LARGE SCALE GENOMIC DNA]</scope>
    <source>
        <strain evidence="18 19">XOM25</strain>
    </source>
</reference>
<dbReference type="Pfam" id="PF00162">
    <property type="entry name" value="PGK"/>
    <property type="match status" value="1"/>
</dbReference>
<feature type="binding site" evidence="14 16">
    <location>
        <begin position="345"/>
        <end position="348"/>
    </location>
    <ligand>
        <name>ATP</name>
        <dbReference type="ChEBI" id="CHEBI:30616"/>
    </ligand>
</feature>
<evidence type="ECO:0000256" key="3">
    <source>
        <dbReference type="ARBA" id="ARBA00004838"/>
    </source>
</evidence>
<dbReference type="Gene3D" id="3.40.50.1260">
    <property type="entry name" value="Phosphoglycerate kinase, N-terminal domain"/>
    <property type="match status" value="2"/>
</dbReference>
<evidence type="ECO:0000313" key="18">
    <source>
        <dbReference type="EMBL" id="WDE04033.1"/>
    </source>
</evidence>
<dbReference type="KEGG" id="tvd:SG34_022110"/>
<dbReference type="GO" id="GO:0004618">
    <property type="term" value="F:phosphoglycerate kinase activity"/>
    <property type="evidence" value="ECO:0007669"/>
    <property type="project" value="UniProtKB-UniRule"/>
</dbReference>
<dbReference type="PANTHER" id="PTHR11406">
    <property type="entry name" value="PHOSPHOGLYCERATE KINASE"/>
    <property type="match status" value="1"/>
</dbReference>
<dbReference type="Proteomes" id="UP000032352">
    <property type="component" value="Chromosome"/>
</dbReference>